<feature type="binding site" evidence="5">
    <location>
        <position position="82"/>
    </location>
    <ligand>
        <name>S-adenosyl-L-methionine</name>
        <dbReference type="ChEBI" id="CHEBI:59789"/>
    </ligand>
</feature>
<evidence type="ECO:0000256" key="1">
    <source>
        <dbReference type="ARBA" id="ARBA00022603"/>
    </source>
</evidence>
<feature type="binding site" evidence="5">
    <location>
        <position position="34"/>
    </location>
    <ligand>
        <name>S-adenosyl-L-methionine</name>
        <dbReference type="ChEBI" id="CHEBI:59789"/>
    </ligand>
</feature>
<evidence type="ECO:0000256" key="2">
    <source>
        <dbReference type="ARBA" id="ARBA00022679"/>
    </source>
</evidence>
<keyword evidence="2 5" id="KW-0808">Transferase</keyword>
<evidence type="ECO:0000256" key="3">
    <source>
        <dbReference type="ARBA" id="ARBA00022691"/>
    </source>
</evidence>
<dbReference type="NCBIfam" id="NF000337">
    <property type="entry name" value="erm_SHROVE"/>
    <property type="match status" value="1"/>
</dbReference>
<dbReference type="Proteomes" id="UP001595858">
    <property type="component" value="Unassembled WGS sequence"/>
</dbReference>
<reference evidence="9" key="1">
    <citation type="journal article" date="2019" name="Int. J. Syst. Evol. Microbiol.">
        <title>The Global Catalogue of Microorganisms (GCM) 10K type strain sequencing project: providing services to taxonomists for standard genome sequencing and annotation.</title>
        <authorList>
            <consortium name="The Broad Institute Genomics Platform"/>
            <consortium name="The Broad Institute Genome Sequencing Center for Infectious Disease"/>
            <person name="Wu L."/>
            <person name="Ma J."/>
        </authorList>
    </citation>
    <scope>NUCLEOTIDE SEQUENCE [LARGE SCALE GENOMIC DNA]</scope>
    <source>
        <strain evidence="9">CGMCC 4.7304</strain>
    </source>
</reference>
<sequence length="296" mass="32024">MARNRHVRPAGTDGPRRGTGPVPARQRRRAYSQNFLIDTGVARRVVRASGVGPGDDVVEVGAGEGMLTRYLAPACGRLTAYEIDPRLAEALRLRFASTVRVVPTDFRRARAPREPFHVVGNIPYSATAGIVRWCLAASGFPAASGSDTGRPALVSATLITQLEYARKRTGGFGRWSRLTVHTWPLTAWSTAGRVPRDRFRPVPGVDSAILRLVRRPRPLVPRSELESYRELVDLGFSGVGGSLRASLLRAHPARRVDSALSAAGVARSALVAEVSPDGWILLHTRLNGRAAHPGAR</sequence>
<evidence type="ECO:0000256" key="6">
    <source>
        <dbReference type="SAM" id="MobiDB-lite"/>
    </source>
</evidence>
<feature type="region of interest" description="Disordered" evidence="6">
    <location>
        <begin position="1"/>
        <end position="28"/>
    </location>
</feature>
<dbReference type="Pfam" id="PF00398">
    <property type="entry name" value="RrnaAD"/>
    <property type="match status" value="1"/>
</dbReference>
<evidence type="ECO:0000259" key="7">
    <source>
        <dbReference type="SMART" id="SM00650"/>
    </source>
</evidence>
<comment type="similarity">
    <text evidence="5">Belongs to the class I-like SAM-binding methyltransferase superfamily. rRNA adenine N(6)-methyltransferase family.</text>
</comment>
<keyword evidence="1 5" id="KW-0489">Methyltransferase</keyword>
<evidence type="ECO:0000313" key="9">
    <source>
        <dbReference type="Proteomes" id="UP001595858"/>
    </source>
</evidence>
<comment type="caution">
    <text evidence="8">The sequence shown here is derived from an EMBL/GenBank/DDBJ whole genome shotgun (WGS) entry which is preliminary data.</text>
</comment>
<dbReference type="CDD" id="cd02440">
    <property type="entry name" value="AdoMet_MTases"/>
    <property type="match status" value="1"/>
</dbReference>
<dbReference type="PROSITE" id="PS01131">
    <property type="entry name" value="RRNA_A_DIMETH"/>
    <property type="match status" value="1"/>
</dbReference>
<evidence type="ECO:0000313" key="8">
    <source>
        <dbReference type="EMBL" id="MFC4868721.1"/>
    </source>
</evidence>
<dbReference type="RefSeq" id="WP_344143193.1">
    <property type="nucleotide sequence ID" value="NZ_BAAAQI010000006.1"/>
</dbReference>
<feature type="binding site" evidence="5">
    <location>
        <position position="105"/>
    </location>
    <ligand>
        <name>S-adenosyl-L-methionine</name>
        <dbReference type="ChEBI" id="CHEBI:59789"/>
    </ligand>
</feature>
<evidence type="ECO:0000256" key="5">
    <source>
        <dbReference type="PROSITE-ProRule" id="PRU01026"/>
    </source>
</evidence>
<dbReference type="InterPro" id="IPR001737">
    <property type="entry name" value="KsgA/Erm"/>
</dbReference>
<dbReference type="NCBIfam" id="NF000499">
    <property type="entry name" value="Erm23S_rRNA_broad"/>
    <property type="match status" value="1"/>
</dbReference>
<dbReference type="InterPro" id="IPR020598">
    <property type="entry name" value="rRNA_Ade_methylase_Trfase_N"/>
</dbReference>
<dbReference type="InterPro" id="IPR020596">
    <property type="entry name" value="rRNA_Ade_Mease_Trfase_CS"/>
</dbReference>
<keyword evidence="9" id="KW-1185">Reference proteome</keyword>
<dbReference type="InterPro" id="IPR029063">
    <property type="entry name" value="SAM-dependent_MTases_sf"/>
</dbReference>
<dbReference type="SMART" id="SM00650">
    <property type="entry name" value="rADc"/>
    <property type="match status" value="1"/>
</dbReference>
<organism evidence="8 9">
    <name type="scientific">Streptomonospora arabica</name>
    <dbReference type="NCBI Taxonomy" id="412417"/>
    <lineage>
        <taxon>Bacteria</taxon>
        <taxon>Bacillati</taxon>
        <taxon>Actinomycetota</taxon>
        <taxon>Actinomycetes</taxon>
        <taxon>Streptosporangiales</taxon>
        <taxon>Nocardiopsidaceae</taxon>
        <taxon>Streptomonospora</taxon>
    </lineage>
</organism>
<evidence type="ECO:0000256" key="4">
    <source>
        <dbReference type="ARBA" id="ARBA00022884"/>
    </source>
</evidence>
<proteinExistence type="inferred from homology"/>
<name>A0ABV9SQW5_9ACTN</name>
<accession>A0ABV9SQW5</accession>
<keyword evidence="3 5" id="KW-0949">S-adenosyl-L-methionine</keyword>
<feature type="binding site" evidence="5">
    <location>
        <position position="36"/>
    </location>
    <ligand>
        <name>S-adenosyl-L-methionine</name>
        <dbReference type="ChEBI" id="CHEBI:59789"/>
    </ligand>
</feature>
<feature type="binding site" evidence="5">
    <location>
        <position position="61"/>
    </location>
    <ligand>
        <name>S-adenosyl-L-methionine</name>
        <dbReference type="ChEBI" id="CHEBI:59789"/>
    </ligand>
</feature>
<keyword evidence="4 5" id="KW-0694">RNA-binding</keyword>
<feature type="binding site" evidence="5">
    <location>
        <position position="121"/>
    </location>
    <ligand>
        <name>S-adenosyl-L-methionine</name>
        <dbReference type="ChEBI" id="CHEBI:59789"/>
    </ligand>
</feature>
<dbReference type="SUPFAM" id="SSF53335">
    <property type="entry name" value="S-adenosyl-L-methionine-dependent methyltransferases"/>
    <property type="match status" value="1"/>
</dbReference>
<dbReference type="PANTHER" id="PTHR11727:SF7">
    <property type="entry name" value="DIMETHYLADENOSINE TRANSFERASE-RELATED"/>
    <property type="match status" value="1"/>
</dbReference>
<dbReference type="Gene3D" id="3.40.50.150">
    <property type="entry name" value="Vaccinia Virus protein VP39"/>
    <property type="match status" value="1"/>
</dbReference>
<dbReference type="PROSITE" id="PS51689">
    <property type="entry name" value="SAM_RNA_A_N6_MT"/>
    <property type="match status" value="1"/>
</dbReference>
<protein>
    <submittedName>
        <fullName evidence="8">ErmE/ErmH/ErmO/ErmR family 23S rRNA (Adenine(2058)-N(6))-methyltransferase</fullName>
    </submittedName>
</protein>
<gene>
    <name evidence="8" type="primary">erm</name>
    <name evidence="8" type="ORF">ACFPCZ_18965</name>
</gene>
<dbReference type="PANTHER" id="PTHR11727">
    <property type="entry name" value="DIMETHYLADENOSINE TRANSFERASE"/>
    <property type="match status" value="1"/>
</dbReference>
<dbReference type="EMBL" id="JBHSIY010000019">
    <property type="protein sequence ID" value="MFC4868721.1"/>
    <property type="molecule type" value="Genomic_DNA"/>
</dbReference>
<feature type="domain" description="Ribosomal RNA adenine methylase transferase N-terminal" evidence="7">
    <location>
        <begin position="41"/>
        <end position="216"/>
    </location>
</feature>